<comment type="caution">
    <text evidence="1">The sequence shown here is derived from an EMBL/GenBank/DDBJ whole genome shotgun (WGS) entry which is preliminary data.</text>
</comment>
<sequence length="538" mass="60594">MMNNLSGGFLFFLLLLSLVVGSCDKKDLELVDEGNNKPHVTRADHAKLYAGRNRALISWPHNNKEVVLTKVFWNKHADSLVLALTPEMDSVKLMVNNLQEGDHLFEIFTYNKDNLNSGKTLVSGFIYGDSYASKLVNRSLYHLSYLDNTLKFSWNNLDDKAIIGSEVVYKDVNGIERTVLVDNAPTNIIHGVSSDKRGFIKYRTVYAPNQFVIDTLYTKFTSLPYINRKAVFDSLPGWKFRCRVMAEAKTIADYGGSVAFAQKMDEAMVKASKKFQVQGLNDAGNNEIHFYMIEMNPFEGRSSQFTTKQWLNDNTLDLMLVVNDNAAPDDDSWGWRRSPYLTLGHDYKGLFGASAIDALAHEFGHARGMYDLYLGEVPKASNNPISGEAFESKTCIMNYPYGETVWSEFSRFIINASAGSKVAKKYWDYFPAVFKITIKQKNGAVAKDAKLSFYPVFGNSNAVRETDVIKYRGTTGSTGTYTFPDNPYAIDGNPANNVYNYVVQIEYNGKKEYRLMPMDDALIAGSKNQDFVLNVTLK</sequence>
<dbReference type="RefSeq" id="WP_263037148.1">
    <property type="nucleotide sequence ID" value="NZ_JAOTPL010000004.1"/>
</dbReference>
<dbReference type="AlphaFoldDB" id="A0AAE3LPN4"/>
<keyword evidence="2" id="KW-1185">Reference proteome</keyword>
<dbReference type="SUPFAM" id="SSF55486">
    <property type="entry name" value="Metalloproteases ('zincins'), catalytic domain"/>
    <property type="match status" value="1"/>
</dbReference>
<evidence type="ECO:0000313" key="1">
    <source>
        <dbReference type="EMBL" id="MCU7693660.1"/>
    </source>
</evidence>
<proteinExistence type="predicted"/>
<dbReference type="EMBL" id="JAOTPL010000004">
    <property type="protein sequence ID" value="MCU7693660.1"/>
    <property type="molecule type" value="Genomic_DNA"/>
</dbReference>
<name>A0AAE3LPN4_9BACT</name>
<dbReference type="Proteomes" id="UP001209317">
    <property type="component" value="Unassembled WGS sequence"/>
</dbReference>
<evidence type="ECO:0000313" key="2">
    <source>
        <dbReference type="Proteomes" id="UP001209317"/>
    </source>
</evidence>
<dbReference type="Pfam" id="PF16389">
    <property type="entry name" value="DUF4998"/>
    <property type="match status" value="1"/>
</dbReference>
<organism evidence="1 2">
    <name type="scientific">Haoranjiania flava</name>
    <dbReference type="NCBI Taxonomy" id="1856322"/>
    <lineage>
        <taxon>Bacteria</taxon>
        <taxon>Pseudomonadati</taxon>
        <taxon>Bacteroidota</taxon>
        <taxon>Chitinophagia</taxon>
        <taxon>Chitinophagales</taxon>
        <taxon>Chitinophagaceae</taxon>
        <taxon>Haoranjiania</taxon>
    </lineage>
</organism>
<reference evidence="1" key="1">
    <citation type="submission" date="2022-10" db="EMBL/GenBank/DDBJ databases">
        <authorList>
            <person name="Kim H.S."/>
            <person name="Kim J.-S."/>
            <person name="Suh M.K."/>
            <person name="Eom M.K."/>
            <person name="Lee J.-S."/>
        </authorList>
    </citation>
    <scope>NUCLEOTIDE SEQUENCE</scope>
    <source>
        <strain evidence="1">LIP-5</strain>
    </source>
</reference>
<gene>
    <name evidence="1" type="ORF">OD355_03915</name>
</gene>
<accession>A0AAE3LPN4</accession>
<protein>
    <submittedName>
        <fullName evidence="1">DUF4998 domain-containing protein</fullName>
    </submittedName>
</protein>